<dbReference type="GeneID" id="112494517"/>
<name>A0AAJ7RJ46_CEPCN</name>
<accession>A0AAJ7RJ46</accession>
<dbReference type="RefSeq" id="XP_024941863.1">
    <property type="nucleotide sequence ID" value="XM_025086095.1"/>
</dbReference>
<organism evidence="1 2">
    <name type="scientific">Cephus cinctus</name>
    <name type="common">Wheat stem sawfly</name>
    <dbReference type="NCBI Taxonomy" id="211228"/>
    <lineage>
        <taxon>Eukaryota</taxon>
        <taxon>Metazoa</taxon>
        <taxon>Ecdysozoa</taxon>
        <taxon>Arthropoda</taxon>
        <taxon>Hexapoda</taxon>
        <taxon>Insecta</taxon>
        <taxon>Pterygota</taxon>
        <taxon>Neoptera</taxon>
        <taxon>Endopterygota</taxon>
        <taxon>Hymenoptera</taxon>
        <taxon>Cephoidea</taxon>
        <taxon>Cephidae</taxon>
        <taxon>Cephus</taxon>
    </lineage>
</organism>
<gene>
    <name evidence="2" type="primary">LOC112494517</name>
</gene>
<proteinExistence type="predicted"/>
<keyword evidence="1" id="KW-1185">Reference proteome</keyword>
<reference evidence="2" key="1">
    <citation type="submission" date="2025-08" db="UniProtKB">
        <authorList>
            <consortium name="RefSeq"/>
        </authorList>
    </citation>
    <scope>IDENTIFICATION</scope>
</reference>
<evidence type="ECO:0000313" key="2">
    <source>
        <dbReference type="RefSeq" id="XP_024941863.1"/>
    </source>
</evidence>
<protein>
    <submittedName>
        <fullName evidence="2">Uncharacterized protein LOC112494517</fullName>
    </submittedName>
</protein>
<evidence type="ECO:0000313" key="1">
    <source>
        <dbReference type="Proteomes" id="UP000694920"/>
    </source>
</evidence>
<dbReference type="Proteomes" id="UP000694920">
    <property type="component" value="Unplaced"/>
</dbReference>
<dbReference type="KEGG" id="ccin:112494517"/>
<sequence>MGYKAHNRAFNQEQEHELSKYLIRCADIYFGLTKKDVMKLAYELTVKYDLSRPRTSDDNEMASEECFRMFMRRNPQLSVRAAQATSLSRTTSFNRINVDAFYDNLATITDRYKFEPQNIYNADKTGITTVQKPDRIIARRGARQVGSVTSVERSTLVTVAFAVNAIV</sequence>
<dbReference type="AlphaFoldDB" id="A0AAJ7RJ46"/>